<feature type="transmembrane region" description="Helical" evidence="8">
    <location>
        <begin position="56"/>
        <end position="75"/>
    </location>
</feature>
<keyword evidence="5" id="KW-0325">Glycoprotein</keyword>
<comment type="caution">
    <text evidence="9">The sequence shown here is derived from an EMBL/GenBank/DDBJ whole genome shotgun (WGS) entry which is preliminary data.</text>
</comment>
<feature type="transmembrane region" description="Helical" evidence="8">
    <location>
        <begin position="402"/>
        <end position="421"/>
    </location>
</feature>
<dbReference type="PANTHER" id="PTHR23294">
    <property type="entry name" value="ET TRANSLATION PRODUCT-RELATED"/>
    <property type="match status" value="1"/>
</dbReference>
<dbReference type="GO" id="GO:0016020">
    <property type="term" value="C:membrane"/>
    <property type="evidence" value="ECO:0007669"/>
    <property type="project" value="UniProtKB-SubCell"/>
</dbReference>
<sequence length="446" mass="49888">MEENRSVTKDETEEKRFRNIWKAVHCSVAMFICESAGNSVANIMSQTFSDNGFESLGFIVLGLFYGGLAVSAIFAPKIIHKFGVSKSMALGCTLESFWVFPLIFVTMKSQTAWYTSDSAIYLLNILCSLLSGIGASLIWIGQGKYISDCATPSSKGFYFGLFWAIYMASLIFGNAISAVILEYYTLKTFYLIMYGFFWAAIILFYNLRKPIKLSTNLVTKEITKQVSITEEVKELFKFMVGKKMLYLLPTVAWTGISIGVYSGLFTPIITESIEGDLEENEKLSKAFTAMIFLGIGEIVGGLVIGQVIDKIGNKLASLISFVSIIVQTVALMLYIETNNYGLLTFVMTFAWGFQDSVINTHLQETLGFEFEDNVKAYSAFNFIQCMTVFISLNTETLLTSKLTLQIFLIAVNIFGLLAIILNMRFPYSCHVNTPYLAQELRTLINN</sequence>
<feature type="transmembrane region" description="Helical" evidence="8">
    <location>
        <begin position="189"/>
        <end position="207"/>
    </location>
</feature>
<dbReference type="EMBL" id="RRYP01010390">
    <property type="protein sequence ID" value="TNV78413.1"/>
    <property type="molecule type" value="Genomic_DNA"/>
</dbReference>
<dbReference type="Pfam" id="PF05978">
    <property type="entry name" value="UNC-93"/>
    <property type="match status" value="1"/>
</dbReference>
<keyword evidence="10" id="KW-1185">Reference proteome</keyword>
<feature type="transmembrane region" description="Helical" evidence="8">
    <location>
        <begin position="245"/>
        <end position="266"/>
    </location>
</feature>
<name>A0A8J8NN84_HALGN</name>
<organism evidence="9 10">
    <name type="scientific">Halteria grandinella</name>
    <dbReference type="NCBI Taxonomy" id="5974"/>
    <lineage>
        <taxon>Eukaryota</taxon>
        <taxon>Sar</taxon>
        <taxon>Alveolata</taxon>
        <taxon>Ciliophora</taxon>
        <taxon>Intramacronucleata</taxon>
        <taxon>Spirotrichea</taxon>
        <taxon>Stichotrichia</taxon>
        <taxon>Sporadotrichida</taxon>
        <taxon>Halteriidae</taxon>
        <taxon>Halteria</taxon>
    </lineage>
</organism>
<dbReference type="Proteomes" id="UP000785679">
    <property type="component" value="Unassembled WGS sequence"/>
</dbReference>
<evidence type="ECO:0000256" key="5">
    <source>
        <dbReference type="ARBA" id="ARBA00023180"/>
    </source>
</evidence>
<evidence type="ECO:0000256" key="7">
    <source>
        <dbReference type="ARBA" id="ARBA00041910"/>
    </source>
</evidence>
<dbReference type="InterPro" id="IPR051617">
    <property type="entry name" value="UNC-93-like_regulator"/>
</dbReference>
<feature type="transmembrane region" description="Helical" evidence="8">
    <location>
        <begin position="161"/>
        <end position="183"/>
    </location>
</feature>
<protein>
    <recommendedName>
        <fullName evidence="6">UNC93-like protein MFSD11</fullName>
    </recommendedName>
    <alternativeName>
        <fullName evidence="7">Major facilitator superfamily domain-containing protein 11</fullName>
    </alternativeName>
</protein>
<evidence type="ECO:0000313" key="10">
    <source>
        <dbReference type="Proteomes" id="UP000785679"/>
    </source>
</evidence>
<feature type="transmembrane region" description="Helical" evidence="8">
    <location>
        <begin position="119"/>
        <end position="140"/>
    </location>
</feature>
<feature type="transmembrane region" description="Helical" evidence="8">
    <location>
        <begin position="315"/>
        <end position="335"/>
    </location>
</feature>
<proteinExistence type="predicted"/>
<dbReference type="InterPro" id="IPR036259">
    <property type="entry name" value="MFS_trans_sf"/>
</dbReference>
<evidence type="ECO:0000256" key="3">
    <source>
        <dbReference type="ARBA" id="ARBA00022989"/>
    </source>
</evidence>
<feature type="transmembrane region" description="Helical" evidence="8">
    <location>
        <begin position="286"/>
        <end position="308"/>
    </location>
</feature>
<evidence type="ECO:0000313" key="9">
    <source>
        <dbReference type="EMBL" id="TNV78413.1"/>
    </source>
</evidence>
<keyword evidence="2 8" id="KW-0812">Transmembrane</keyword>
<evidence type="ECO:0000256" key="8">
    <source>
        <dbReference type="SAM" id="Phobius"/>
    </source>
</evidence>
<gene>
    <name evidence="9" type="ORF">FGO68_gene871</name>
</gene>
<evidence type="ECO:0000256" key="4">
    <source>
        <dbReference type="ARBA" id="ARBA00023136"/>
    </source>
</evidence>
<dbReference type="Gene3D" id="1.20.1250.20">
    <property type="entry name" value="MFS general substrate transporter like domains"/>
    <property type="match status" value="1"/>
</dbReference>
<feature type="transmembrane region" description="Helical" evidence="8">
    <location>
        <begin position="87"/>
        <end position="107"/>
    </location>
</feature>
<evidence type="ECO:0000256" key="6">
    <source>
        <dbReference type="ARBA" id="ARBA00040302"/>
    </source>
</evidence>
<dbReference type="InterPro" id="IPR010291">
    <property type="entry name" value="Ion_channel_UNC-93"/>
</dbReference>
<keyword evidence="4 8" id="KW-0472">Membrane</keyword>
<dbReference type="AlphaFoldDB" id="A0A8J8NN84"/>
<evidence type="ECO:0000256" key="2">
    <source>
        <dbReference type="ARBA" id="ARBA00022692"/>
    </source>
</evidence>
<dbReference type="OrthoDB" id="289546at2759"/>
<feature type="transmembrane region" description="Helical" evidence="8">
    <location>
        <begin position="20"/>
        <end position="44"/>
    </location>
</feature>
<dbReference type="PANTHER" id="PTHR23294:SF0">
    <property type="entry name" value="UNC93-LIKE PROTEIN MFSD11"/>
    <property type="match status" value="1"/>
</dbReference>
<keyword evidence="3 8" id="KW-1133">Transmembrane helix</keyword>
<comment type="subcellular location">
    <subcellularLocation>
        <location evidence="1">Membrane</location>
        <topology evidence="1">Multi-pass membrane protein</topology>
    </subcellularLocation>
</comment>
<accession>A0A8J8NN84</accession>
<reference evidence="9" key="1">
    <citation type="submission" date="2019-06" db="EMBL/GenBank/DDBJ databases">
        <authorList>
            <person name="Zheng W."/>
        </authorList>
    </citation>
    <scope>NUCLEOTIDE SEQUENCE</scope>
    <source>
        <strain evidence="9">QDHG01</strain>
    </source>
</reference>
<dbReference type="SUPFAM" id="SSF103473">
    <property type="entry name" value="MFS general substrate transporter"/>
    <property type="match status" value="1"/>
</dbReference>
<evidence type="ECO:0000256" key="1">
    <source>
        <dbReference type="ARBA" id="ARBA00004141"/>
    </source>
</evidence>